<keyword evidence="1" id="KW-0812">Transmembrane</keyword>
<feature type="signal peptide" evidence="2">
    <location>
        <begin position="1"/>
        <end position="25"/>
    </location>
</feature>
<dbReference type="AlphaFoldDB" id="A0A131Z6Y3"/>
<evidence type="ECO:0000313" key="3">
    <source>
        <dbReference type="EMBL" id="JAP87129.1"/>
    </source>
</evidence>
<sequence>EISGYAPGLSLQCVHLFLFCTGALRGELCAIVEEDVDVRVVRAGFLPEPASLTGTELRSITNVGRTRLFRPEVLQYSLYPPFCSIYPVSSSYYSTLLLLYSLTYSSLIFLLLHHFSF</sequence>
<feature type="non-terminal residue" evidence="3">
    <location>
        <position position="1"/>
    </location>
</feature>
<evidence type="ECO:0000256" key="2">
    <source>
        <dbReference type="SAM" id="SignalP"/>
    </source>
</evidence>
<organism evidence="3">
    <name type="scientific">Rhipicephalus appendiculatus</name>
    <name type="common">Brown ear tick</name>
    <dbReference type="NCBI Taxonomy" id="34631"/>
    <lineage>
        <taxon>Eukaryota</taxon>
        <taxon>Metazoa</taxon>
        <taxon>Ecdysozoa</taxon>
        <taxon>Arthropoda</taxon>
        <taxon>Chelicerata</taxon>
        <taxon>Arachnida</taxon>
        <taxon>Acari</taxon>
        <taxon>Parasitiformes</taxon>
        <taxon>Ixodida</taxon>
        <taxon>Ixodoidea</taxon>
        <taxon>Ixodidae</taxon>
        <taxon>Rhipicephalinae</taxon>
        <taxon>Rhipicephalus</taxon>
        <taxon>Rhipicephalus</taxon>
    </lineage>
</organism>
<evidence type="ECO:0008006" key="4">
    <source>
        <dbReference type="Google" id="ProtNLM"/>
    </source>
</evidence>
<keyword evidence="1" id="KW-1133">Transmembrane helix</keyword>
<feature type="transmembrane region" description="Helical" evidence="1">
    <location>
        <begin position="92"/>
        <end position="112"/>
    </location>
</feature>
<accession>A0A131Z6Y3</accession>
<feature type="chain" id="PRO_5007286971" description="Tick transposon" evidence="2">
    <location>
        <begin position="26"/>
        <end position="117"/>
    </location>
</feature>
<dbReference type="EMBL" id="GEDV01001428">
    <property type="protein sequence ID" value="JAP87129.1"/>
    <property type="molecule type" value="Transcribed_RNA"/>
</dbReference>
<name>A0A131Z6Y3_RHIAP</name>
<proteinExistence type="predicted"/>
<keyword evidence="1" id="KW-0472">Membrane</keyword>
<protein>
    <recommendedName>
        <fullName evidence="4">Tick transposon</fullName>
    </recommendedName>
</protein>
<keyword evidence="2" id="KW-0732">Signal</keyword>
<evidence type="ECO:0000256" key="1">
    <source>
        <dbReference type="SAM" id="Phobius"/>
    </source>
</evidence>
<reference evidence="3" key="1">
    <citation type="journal article" date="2016" name="Ticks Tick Borne Dis.">
        <title>De novo assembly and annotation of the salivary gland transcriptome of Rhipicephalus appendiculatus male and female ticks during blood feeding.</title>
        <authorList>
            <person name="de Castro M.H."/>
            <person name="de Klerk D."/>
            <person name="Pienaar R."/>
            <person name="Latif A.A."/>
            <person name="Rees D.J."/>
            <person name="Mans B.J."/>
        </authorList>
    </citation>
    <scope>NUCLEOTIDE SEQUENCE</scope>
    <source>
        <tissue evidence="3">Salivary glands</tissue>
    </source>
</reference>